<protein>
    <submittedName>
        <fullName evidence="1">Uncharacterized protein</fullName>
    </submittedName>
</protein>
<evidence type="ECO:0000313" key="1">
    <source>
        <dbReference type="EMBL" id="DAF57571.1"/>
    </source>
</evidence>
<dbReference type="EMBL" id="BK032734">
    <property type="protein sequence ID" value="DAF57571.1"/>
    <property type="molecule type" value="Genomic_DNA"/>
</dbReference>
<organism evidence="1">
    <name type="scientific">Myoviridae sp. ctqfO1</name>
    <dbReference type="NCBI Taxonomy" id="2827710"/>
    <lineage>
        <taxon>Viruses</taxon>
        <taxon>Duplodnaviria</taxon>
        <taxon>Heunggongvirae</taxon>
        <taxon>Uroviricota</taxon>
        <taxon>Caudoviricetes</taxon>
    </lineage>
</organism>
<proteinExistence type="predicted"/>
<sequence length="84" mass="9594">MAILAVKKDRLEELTKFGFVSENNFFVYKGNNSKFEYTVRVPCFCEPVISISEFDTEDIEDSTVIYVPDVVMDLIEAGMVERNG</sequence>
<name>A0A8S5T3H9_9CAUD</name>
<accession>A0A8S5T3H9</accession>
<reference evidence="1" key="1">
    <citation type="journal article" date="2021" name="Proc. Natl. Acad. Sci. U.S.A.">
        <title>A Catalog of Tens of Thousands of Viruses from Human Metagenomes Reveals Hidden Associations with Chronic Diseases.</title>
        <authorList>
            <person name="Tisza M.J."/>
            <person name="Buck C.B."/>
        </authorList>
    </citation>
    <scope>NUCLEOTIDE SEQUENCE</scope>
    <source>
        <strain evidence="1">CtqfO1</strain>
    </source>
</reference>